<gene>
    <name evidence="5" type="ORF">HMF3257_26840</name>
</gene>
<keyword evidence="3" id="KW-0732">Signal</keyword>
<comment type="caution">
    <text evidence="5">The sequence shown here is derived from an EMBL/GenBank/DDBJ whole genome shotgun (WGS) entry which is preliminary data.</text>
</comment>
<dbReference type="Pfam" id="PF17210">
    <property type="entry name" value="SdrD_B"/>
    <property type="match status" value="1"/>
</dbReference>
<dbReference type="EMBL" id="QLII01000001">
    <property type="protein sequence ID" value="RAI76889.1"/>
    <property type="molecule type" value="Genomic_DNA"/>
</dbReference>
<accession>A0A327NR26</accession>
<evidence type="ECO:0000313" key="5">
    <source>
        <dbReference type="EMBL" id="RAI76889.1"/>
    </source>
</evidence>
<keyword evidence="2" id="KW-0964">Secreted</keyword>
<evidence type="ECO:0000256" key="1">
    <source>
        <dbReference type="ARBA" id="ARBA00004613"/>
    </source>
</evidence>
<dbReference type="InterPro" id="IPR007110">
    <property type="entry name" value="Ig-like_dom"/>
</dbReference>
<proteinExistence type="predicted"/>
<dbReference type="Proteomes" id="UP000249016">
    <property type="component" value="Unassembled WGS sequence"/>
</dbReference>
<name>A0A327NR26_9BACT</name>
<comment type="subcellular location">
    <subcellularLocation>
        <location evidence="1">Secreted</location>
    </subcellularLocation>
</comment>
<dbReference type="Gene3D" id="2.60.40.10">
    <property type="entry name" value="Immunoglobulins"/>
    <property type="match status" value="3"/>
</dbReference>
<dbReference type="OrthoDB" id="3169091at2"/>
<dbReference type="InterPro" id="IPR013783">
    <property type="entry name" value="Ig-like_fold"/>
</dbReference>
<evidence type="ECO:0000256" key="3">
    <source>
        <dbReference type="ARBA" id="ARBA00022729"/>
    </source>
</evidence>
<dbReference type="SUPFAM" id="SSF117074">
    <property type="entry name" value="Hypothetical protein PA1324"/>
    <property type="match status" value="2"/>
</dbReference>
<dbReference type="InterPro" id="IPR033764">
    <property type="entry name" value="Sdr_B"/>
</dbReference>
<dbReference type="AlphaFoldDB" id="A0A327NR26"/>
<reference evidence="5 6" key="1">
    <citation type="submission" date="2018-06" db="EMBL/GenBank/DDBJ databases">
        <title>Spirosoma sp. HMF3257 Genome sequencing and assembly.</title>
        <authorList>
            <person name="Kang H."/>
            <person name="Cha I."/>
            <person name="Kim H."/>
            <person name="Kang J."/>
            <person name="Joh K."/>
        </authorList>
    </citation>
    <scope>NUCLEOTIDE SEQUENCE [LARGE SCALE GENOMIC DNA]</scope>
    <source>
        <strain evidence="5 6">HMF3257</strain>
    </source>
</reference>
<evidence type="ECO:0000259" key="4">
    <source>
        <dbReference type="PROSITE" id="PS50835"/>
    </source>
</evidence>
<dbReference type="GO" id="GO:0005576">
    <property type="term" value="C:extracellular region"/>
    <property type="evidence" value="ECO:0007669"/>
    <property type="project" value="UniProtKB-SubCell"/>
</dbReference>
<keyword evidence="6" id="KW-1185">Reference proteome</keyword>
<organism evidence="5 6">
    <name type="scientific">Spirosoma telluris</name>
    <dbReference type="NCBI Taxonomy" id="2183553"/>
    <lineage>
        <taxon>Bacteria</taxon>
        <taxon>Pseudomonadati</taxon>
        <taxon>Bacteroidota</taxon>
        <taxon>Cytophagia</taxon>
        <taxon>Cytophagales</taxon>
        <taxon>Cytophagaceae</taxon>
        <taxon>Spirosoma</taxon>
    </lineage>
</organism>
<protein>
    <recommendedName>
        <fullName evidence="4">Ig-like domain-containing protein</fullName>
    </recommendedName>
</protein>
<dbReference type="PROSITE" id="PS50835">
    <property type="entry name" value="IG_LIKE"/>
    <property type="match status" value="1"/>
</dbReference>
<evidence type="ECO:0000313" key="6">
    <source>
        <dbReference type="Proteomes" id="UP000249016"/>
    </source>
</evidence>
<sequence>MNALYKYIALLVIIFCYQNSHAQIKGSVFRDFDLNGTQSDTLPIEPGVSGVRVRVFVDLSKTAIQTITDSNGNYSFSSNDVPIGKSVRIEFDQLPTGDYNGPYGAGSGTTVQFVKAPAEQVNLGINYPADYCQRTGIRLVVPCYINGNTQLSVDSDGNPVTDELLAAKGDALVSLDYTANGVAGASNFPPDHLATGGEVGAVWGVAYQRRSKTVFSAATVKRHMSFGPLGTGGIYLTNMTTKTTSSFLDVKSLGIDTGDDPHSGLFADKTQASADPGSMKAMGRLSIGGMDMAEDDKTLYFINLKDRKVYGVLINAPAVAPTSSSAVKSWSIPDPGCSNGDFRPWAIKVYHGKIYVGVVCSAETSQQQSDLKAFVYRFDPAEASPVFTEVLSFPLDFRRGPTDLTSDPAHPETSCTQYDHWLPWSDSWPTPCGLGSSPTFVMYPQPILTALEFDDDGSMLIGFMDRFGNLSGVANHDPQGNGSYDGFTGGDLLRAYNNKGTFELEKNGKSGNLSGSGVGNNEGPVDANNVGGEFFGKDNWFFIDHIAHAEVTGGGLTLVPGYNEVLTTAYDPIANIYQSGGLKVFNTKNGSDNRDYVLYTRANNPGSFGKASGLGDIKALCDPAPIEIGNRLWFDDNRDGIQDPYEPGIDGIVLSLYDMENGGGAIATQTTHDGGQFYFNNSTVPGGLQYNHRYEIRMDTAQLRQFDITLAGAKRQAAPGGRLAGARRGVNLLQRQYWLSPANRTGLDVPDLRDSDAQLIGNSAVIAVTTLDAGQNDFTNDFSIYSCPALTNEKDTISLCQGVKLDSISTIGTYFSRVDSVRFVLFSSPQSGTAMYENTGTVLGTMKPDSLTNRAVLSSPLLNTATNQPTTVNQYIYAIIYPTPDNPSCRQWSETVVRIAPALVAEATGGTLTCSLKAIQLTAKARYGDESIAPKATYTWIGPGGFTSSEQNPSVSTPGTYTLTVDDLTCVGNSITTTTDVKSDTATPALKTSVVAKLCATCTATISAESSSTNLTWTGPNGFSAIGAGADVTEEGTYTVTSMGVNGCMISANLQVTGFICPPPKCSPITIRRTK</sequence>
<feature type="domain" description="Ig-like" evidence="4">
    <location>
        <begin position="887"/>
        <end position="987"/>
    </location>
</feature>
<dbReference type="RefSeq" id="WP_111346984.1">
    <property type="nucleotide sequence ID" value="NZ_QLII01000001.1"/>
</dbReference>
<evidence type="ECO:0000256" key="2">
    <source>
        <dbReference type="ARBA" id="ARBA00022525"/>
    </source>
</evidence>